<proteinExistence type="predicted"/>
<dbReference type="SUPFAM" id="SSF56349">
    <property type="entry name" value="DNA breaking-rejoining enzymes"/>
    <property type="match status" value="1"/>
</dbReference>
<dbReference type="InterPro" id="IPR013762">
    <property type="entry name" value="Integrase-like_cat_sf"/>
</dbReference>
<dbReference type="GO" id="GO:0006310">
    <property type="term" value="P:DNA recombination"/>
    <property type="evidence" value="ECO:0007669"/>
    <property type="project" value="UniProtKB-KW"/>
</dbReference>
<organism evidence="3">
    <name type="scientific">hydrothermal vent metagenome</name>
    <dbReference type="NCBI Taxonomy" id="652676"/>
    <lineage>
        <taxon>unclassified sequences</taxon>
        <taxon>metagenomes</taxon>
        <taxon>ecological metagenomes</taxon>
    </lineage>
</organism>
<dbReference type="Gene3D" id="1.10.443.10">
    <property type="entry name" value="Intergrase catalytic core"/>
    <property type="match status" value="1"/>
</dbReference>
<dbReference type="InterPro" id="IPR002104">
    <property type="entry name" value="Integrase_catalytic"/>
</dbReference>
<dbReference type="GO" id="GO:0015074">
    <property type="term" value="P:DNA integration"/>
    <property type="evidence" value="ECO:0007669"/>
    <property type="project" value="InterPro"/>
</dbReference>
<protein>
    <recommendedName>
        <fullName evidence="2">Tyr recombinase domain-containing protein</fullName>
    </recommendedName>
</protein>
<dbReference type="Pfam" id="PF00589">
    <property type="entry name" value="Phage_integrase"/>
    <property type="match status" value="1"/>
</dbReference>
<dbReference type="AlphaFoldDB" id="A0A3B0YYS0"/>
<feature type="non-terminal residue" evidence="3">
    <location>
        <position position="1"/>
    </location>
</feature>
<dbReference type="EMBL" id="UOFL01000045">
    <property type="protein sequence ID" value="VAW73556.1"/>
    <property type="molecule type" value="Genomic_DNA"/>
</dbReference>
<keyword evidence="1" id="KW-0233">DNA recombination</keyword>
<evidence type="ECO:0000313" key="3">
    <source>
        <dbReference type="EMBL" id="VAW73556.1"/>
    </source>
</evidence>
<name>A0A3B0YYS0_9ZZZZ</name>
<feature type="domain" description="Tyr recombinase" evidence="2">
    <location>
        <begin position="3"/>
        <end position="136"/>
    </location>
</feature>
<gene>
    <name evidence="3" type="ORF">MNBD_GAMMA12-2193</name>
</gene>
<dbReference type="GO" id="GO:0003677">
    <property type="term" value="F:DNA binding"/>
    <property type="evidence" value="ECO:0007669"/>
    <property type="project" value="InterPro"/>
</dbReference>
<accession>A0A3B0YYS0</accession>
<sequence length="179" mass="20678">FKVNTGCREAEVCNLRWDWEKRISELNSSIFVIPGLFVKNGEDRIVVLNDVARDVIERSRGEHPDYVFTYRSLPVTKINNSGWKTARKKANLVHVRVHDLKQAFGQRLRAVKVSLETRKVLLGHKNGDTTTHYSAPELKELFEAANKVCDKNCPIQYYLTDSKSCRKRSKQLCQLNTRD</sequence>
<evidence type="ECO:0000256" key="1">
    <source>
        <dbReference type="ARBA" id="ARBA00023172"/>
    </source>
</evidence>
<reference evidence="3" key="1">
    <citation type="submission" date="2018-06" db="EMBL/GenBank/DDBJ databases">
        <authorList>
            <person name="Zhirakovskaya E."/>
        </authorList>
    </citation>
    <scope>NUCLEOTIDE SEQUENCE</scope>
</reference>
<evidence type="ECO:0000259" key="2">
    <source>
        <dbReference type="Pfam" id="PF00589"/>
    </source>
</evidence>
<dbReference type="InterPro" id="IPR011010">
    <property type="entry name" value="DNA_brk_join_enz"/>
</dbReference>